<dbReference type="PROSITE" id="PS51657">
    <property type="entry name" value="PSRV_HELICASE"/>
    <property type="match status" value="1"/>
</dbReference>
<feature type="region of interest" description="Disordered" evidence="12">
    <location>
        <begin position="433"/>
        <end position="483"/>
    </location>
</feature>
<dbReference type="SUPFAM" id="SSF56672">
    <property type="entry name" value="DNA/RNA polymerases"/>
    <property type="match status" value="1"/>
</dbReference>
<evidence type="ECO:0000256" key="7">
    <source>
        <dbReference type="ARBA" id="ARBA00022741"/>
    </source>
</evidence>
<evidence type="ECO:0000256" key="2">
    <source>
        <dbReference type="ARBA" id="ARBA00012552"/>
    </source>
</evidence>
<proteinExistence type="predicted"/>
<dbReference type="GO" id="GO:0003724">
    <property type="term" value="F:RNA helicase activity"/>
    <property type="evidence" value="ECO:0007669"/>
    <property type="project" value="UniProtKB-EC"/>
</dbReference>
<dbReference type="InterPro" id="IPR007094">
    <property type="entry name" value="RNA-dir_pol_PSvirus"/>
</dbReference>
<dbReference type="GO" id="GO:0006351">
    <property type="term" value="P:DNA-templated transcription"/>
    <property type="evidence" value="ECO:0007669"/>
    <property type="project" value="InterPro"/>
</dbReference>
<evidence type="ECO:0000256" key="11">
    <source>
        <dbReference type="ARBA" id="ARBA00025585"/>
    </source>
</evidence>
<feature type="domain" description="(+)RNA virus helicase C-terminal" evidence="14">
    <location>
        <begin position="572"/>
        <end position="867"/>
    </location>
</feature>
<reference evidence="16" key="1">
    <citation type="submission" date="2015-04" db="EMBL/GenBank/DDBJ databases">
        <title>Molecular characterization of divergent strawberry mild yellow edge virus isolates from eastern Canada.</title>
        <authorList>
            <person name="Xiang Y."/>
            <person name="Bhagwat B."/>
            <person name="Bernardy M."/>
            <person name="Su L."/>
        </authorList>
    </citation>
    <scope>NUCLEOTIDE SEQUENCE</scope>
    <source>
        <strain evidence="16">AB41-01</strain>
    </source>
</reference>
<evidence type="ECO:0000256" key="1">
    <source>
        <dbReference type="ARBA" id="ARBA00012494"/>
    </source>
</evidence>
<dbReference type="GO" id="GO:0016787">
    <property type="term" value="F:hydrolase activity"/>
    <property type="evidence" value="ECO:0007669"/>
    <property type="project" value="UniProtKB-KW"/>
</dbReference>
<keyword evidence="8" id="KW-0378">Hydrolase</keyword>
<evidence type="ECO:0000259" key="14">
    <source>
        <dbReference type="PROSITE" id="PS51657"/>
    </source>
</evidence>
<dbReference type="InterPro" id="IPR001788">
    <property type="entry name" value="RNA-dep_RNA_pol_alsuvir"/>
</dbReference>
<dbReference type="PROSITE" id="PS51743">
    <property type="entry name" value="ALPHAVIRUS_MT"/>
    <property type="match status" value="1"/>
</dbReference>
<comment type="function">
    <text evidence="11">RNA replication. The central part of this protein possibly functions as an ATP-binding helicase.</text>
</comment>
<evidence type="ECO:0000256" key="5">
    <source>
        <dbReference type="ARBA" id="ARBA00022679"/>
    </source>
</evidence>
<keyword evidence="7" id="KW-0547">Nucleotide-binding</keyword>
<evidence type="ECO:0000256" key="6">
    <source>
        <dbReference type="ARBA" id="ARBA00022695"/>
    </source>
</evidence>
<evidence type="ECO:0000256" key="12">
    <source>
        <dbReference type="SAM" id="MobiDB-lite"/>
    </source>
</evidence>
<feature type="domain" description="Alphavirus-like MT" evidence="15">
    <location>
        <begin position="60"/>
        <end position="224"/>
    </location>
</feature>
<dbReference type="GO" id="GO:0016556">
    <property type="term" value="P:mRNA modification"/>
    <property type="evidence" value="ECO:0007669"/>
    <property type="project" value="InterPro"/>
</dbReference>
<keyword evidence="9" id="KW-0067">ATP-binding</keyword>
<sequence>MATRVASVFSSLTDVGIKAALQDEAYKRIKSNLREAEIINPYSVDARGAEALEELAIITNPHSIRLHTHAAAKSIENQMLHIVGHALPKEPVTFLFLKRGKLRYLSRGRIKDIFQNQEIEPRDVARYEHKTIVQKSLLLNTRVAYISDTLHFLRPRYIIDLFSQNVFLDVLYATVVLPVEASFKHPSQNPAIYTINYNYGGFQYLPGNHGGGAYSHEFEDLDWLKYGKFIYKWVDYRTDPISGKKVGTPKELVVTCQLAESLGANHLFIFKRGDLKTPRVRTFAKDKSVIFPDLFYPEEENANFPVDAELATKLFLYVKTLKTVTSQDVHGKLRQLLRSDELTRFSPMQLTHMANYFMVLAHLDSCNDYSMLLGSDVWTRLTAPIQSKLRKFTEFYKGKSSFGKFCAALKWKTATYSLEVKDYIEVRRDSFETHPLDNMPDSDDRDVNYDTDVEENEEKEKPAPTSTAATPIPEKTPPASPVAPADAEYVQCWSAWDSVIRKHGFKGNQAQFDDDGNLITPISDIKSLPKDSPKCAPELLKSLQEIARTPTLIEIDPRRSAAFGSDVKNGRIGMILKSQPNDWRLSFAAKCEHTSRKVHACVIHGAGGSGKSQRLQDWMRTLKKNSRECTVILPTAELRTDWVNKVPKQSLDTFKTWEKGLIQPPNRVVILDDYGKLPAGYPEALCANYPNIELLILTGDSRQSVHNEHNKQAATASLESNVECWAQYCRFYVNATHRNVKRLANALGVYGERDEPLKVTCSSHVYEGWPVLAPGLLKAGNLAECGRRAFTYAGCQGLTTPRVQILLDNDTPLCSQRVMYTALSRAVNEIHFVNTGPSGDDFWTKLDCTPFLKTFLELSREIQIPEGGCQETCPTELTVKTHFPVENPNLVLEPYVEKMAEKFDRELYSKEYGYSNAIQTEDPVIQLFPHQQAKDDTLMWATIDQRLAITTKQDNETEFALKRDIGDLLFINYHRAMKLPKNPIPFDKELWQACKNEVQKTYLAKDVSSIVNGIARQDPDFPINEIKLFLKSQWVKKVEKLGMVVKPGQTIASFAQAPVMLYGTMARYMRRMREVYQPSNIFINCEKTPADLDEWAKANWNFDGLAHSNDFTAFDQSQDGAMLQFEVIKAKFHNVPSDIIKSYVELKTNAKVFLGVLKIMRLSGEGPTFDANTECSIAYHHTKYWVEPDVAQVYAGDDSAQDRTPVPRPSFNKIKDRLGLVSKPLTHRQVPGDYATFCGWIITPKGVIKDPLKLYASLQLAIRRGKSHEVALSYAHDAGLAYRLGDDLHSVLTFDEAHAHQCTVRDLVKLNKVEVLRPIWALD</sequence>
<dbReference type="GO" id="GO:0008174">
    <property type="term" value="F:mRNA methyltransferase activity"/>
    <property type="evidence" value="ECO:0007669"/>
    <property type="project" value="UniProtKB-UniRule"/>
</dbReference>
<feature type="domain" description="RdRp catalytic" evidence="13">
    <location>
        <begin position="1104"/>
        <end position="1211"/>
    </location>
</feature>
<evidence type="ECO:0000256" key="10">
    <source>
        <dbReference type="ARBA" id="ARBA00022953"/>
    </source>
</evidence>
<dbReference type="GO" id="GO:0006396">
    <property type="term" value="P:RNA processing"/>
    <property type="evidence" value="ECO:0007669"/>
    <property type="project" value="InterPro"/>
</dbReference>
<dbReference type="EMBL" id="KR350470">
    <property type="protein sequence ID" value="AKN20462.1"/>
    <property type="molecule type" value="Genomic_RNA"/>
</dbReference>
<accession>A0A0H3YE87</accession>
<organismHost>
    <name type="scientific">Chenopodium quinoa</name>
    <name type="common">Quinoa</name>
    <dbReference type="NCBI Taxonomy" id="63459"/>
</organismHost>
<organismHost>
    <name type="scientific">Fragaria vesca</name>
    <name type="common">Woodland strawberry</name>
    <name type="synonym">Potentilla vesca</name>
    <dbReference type="NCBI Taxonomy" id="57918"/>
</organismHost>
<evidence type="ECO:0000256" key="4">
    <source>
        <dbReference type="ARBA" id="ARBA00022484"/>
    </source>
</evidence>
<organismHost>
    <name type="scientific">Rubus rosifolius</name>
    <dbReference type="NCBI Taxonomy" id="59498"/>
</organismHost>
<dbReference type="GO" id="GO:0039694">
    <property type="term" value="P:viral RNA genome replication"/>
    <property type="evidence" value="ECO:0007669"/>
    <property type="project" value="InterPro"/>
</dbReference>
<name>A0A0H3YE87_SMYEA</name>
<dbReference type="GO" id="GO:0003968">
    <property type="term" value="F:RNA-directed RNA polymerase activity"/>
    <property type="evidence" value="ECO:0007669"/>
    <property type="project" value="UniProtKB-KW"/>
</dbReference>
<dbReference type="InterPro" id="IPR027351">
    <property type="entry name" value="(+)RNA_virus_helicase_core_dom"/>
</dbReference>
<dbReference type="Pfam" id="PF01443">
    <property type="entry name" value="Viral_helicase1"/>
    <property type="match status" value="1"/>
</dbReference>
<evidence type="ECO:0000259" key="15">
    <source>
        <dbReference type="PROSITE" id="PS51743"/>
    </source>
</evidence>
<dbReference type="CDD" id="cd23246">
    <property type="entry name" value="Alphaflexiviridae_RdRp"/>
    <property type="match status" value="1"/>
</dbReference>
<keyword evidence="10" id="KW-0693">Viral RNA replication</keyword>
<dbReference type="InterPro" id="IPR002588">
    <property type="entry name" value="Alphavirus-like_MT_dom"/>
</dbReference>
<organism evidence="16">
    <name type="scientific">Strawberry mild yellow edge-associated virus</name>
    <name type="common">SMYEaV</name>
    <dbReference type="NCBI Taxonomy" id="12187"/>
    <lineage>
        <taxon>Viruses</taxon>
        <taxon>Riboviria</taxon>
        <taxon>Orthornavirae</taxon>
        <taxon>Kitrinoviricota</taxon>
        <taxon>Alsuviricetes</taxon>
        <taxon>Tymovirales</taxon>
        <taxon>Alphaflexiviridae</taxon>
        <taxon>Potexvirus</taxon>
        <taxon>Potexvirus fragariae</taxon>
    </lineage>
</organism>
<evidence type="ECO:0000259" key="13">
    <source>
        <dbReference type="PROSITE" id="PS50507"/>
    </source>
</evidence>
<keyword evidence="5" id="KW-0808">Transferase</keyword>
<dbReference type="GO" id="GO:0005524">
    <property type="term" value="F:ATP binding"/>
    <property type="evidence" value="ECO:0007669"/>
    <property type="project" value="UniProtKB-KW"/>
</dbReference>
<dbReference type="Pfam" id="PF01660">
    <property type="entry name" value="Vmethyltransf"/>
    <property type="match status" value="1"/>
</dbReference>
<keyword evidence="4" id="KW-0696">RNA-directed RNA polymerase</keyword>
<dbReference type="EC" id="3.6.4.13" evidence="2"/>
<dbReference type="Pfam" id="PF00978">
    <property type="entry name" value="RdRP_2"/>
    <property type="match status" value="1"/>
</dbReference>
<evidence type="ECO:0000313" key="16">
    <source>
        <dbReference type="EMBL" id="AKN20462.1"/>
    </source>
</evidence>
<dbReference type="GO" id="GO:0003723">
    <property type="term" value="F:RNA binding"/>
    <property type="evidence" value="ECO:0007669"/>
    <property type="project" value="InterPro"/>
</dbReference>
<protein>
    <recommendedName>
        <fullName evidence="3">RNA replication protein</fullName>
        <ecNumber evidence="1">2.7.7.48</ecNumber>
        <ecNumber evidence="2">3.6.4.13</ecNumber>
    </recommendedName>
</protein>
<dbReference type="EC" id="2.7.7.48" evidence="1"/>
<dbReference type="InterPro" id="IPR027417">
    <property type="entry name" value="P-loop_NTPase"/>
</dbReference>
<evidence type="ECO:0000256" key="9">
    <source>
        <dbReference type="ARBA" id="ARBA00022840"/>
    </source>
</evidence>
<feature type="compositionally biased region" description="Acidic residues" evidence="12">
    <location>
        <begin position="440"/>
        <end position="457"/>
    </location>
</feature>
<dbReference type="SUPFAM" id="SSF52540">
    <property type="entry name" value="P-loop containing nucleoside triphosphate hydrolases"/>
    <property type="match status" value="2"/>
</dbReference>
<keyword evidence="6" id="KW-0548">Nucleotidyltransferase</keyword>
<dbReference type="InterPro" id="IPR043502">
    <property type="entry name" value="DNA/RNA_pol_sf"/>
</dbReference>
<dbReference type="PROSITE" id="PS50507">
    <property type="entry name" value="RDRP_SSRNA_POS"/>
    <property type="match status" value="1"/>
</dbReference>
<evidence type="ECO:0000256" key="3">
    <source>
        <dbReference type="ARBA" id="ARBA00018318"/>
    </source>
</evidence>
<evidence type="ECO:0000256" key="8">
    <source>
        <dbReference type="ARBA" id="ARBA00022801"/>
    </source>
</evidence>